<dbReference type="InterPro" id="IPR039212">
    <property type="entry name" value="RBFA_mitochondrial"/>
</dbReference>
<dbReference type="WBParaSite" id="PSAMB.scaffold899size38983.g9656.t1">
    <property type="protein sequence ID" value="PSAMB.scaffold899size38983.g9656.t1"/>
    <property type="gene ID" value="PSAMB.scaffold899size38983.g9656"/>
</dbReference>
<evidence type="ECO:0000313" key="3">
    <source>
        <dbReference type="WBParaSite" id="PSAMB.scaffold899size38983.g9656.t1"/>
    </source>
</evidence>
<keyword evidence="2" id="KW-1185">Reference proteome</keyword>
<dbReference type="Proteomes" id="UP000887566">
    <property type="component" value="Unplaced"/>
</dbReference>
<protein>
    <submittedName>
        <fullName evidence="3">Ribosome-binding factor A</fullName>
    </submittedName>
</protein>
<sequence length="249" mass="27680">MSSSSLTTGRRCLSLAATCLKSFGKTGRGRGGTNIGERDLRRLAVKRERTFVALMHKKFGIETGNDDVLLTLEAGFSGPKRLLDPKKREQLSVIFGEKIAEALQEEPALSGFRIDISKVDVARDMHNIKVYWVVRSDVVDDRIENALSDAAPGIRAKLTAQQIFTTIPAIKFVRDLSSLRVEEMDRIFASADYGMDYRAVSQSAATLGSVSNATQSAVVPPWVQRFKERQRRKANNDEDNSDKNQSKND</sequence>
<dbReference type="InterPro" id="IPR015946">
    <property type="entry name" value="KH_dom-like_a/b"/>
</dbReference>
<dbReference type="Pfam" id="PF02033">
    <property type="entry name" value="RBFA"/>
    <property type="match status" value="1"/>
</dbReference>
<dbReference type="Gene3D" id="3.30.300.20">
    <property type="match status" value="1"/>
</dbReference>
<proteinExistence type="predicted"/>
<dbReference type="InterPro" id="IPR023799">
    <property type="entry name" value="RbfA_dom_sf"/>
</dbReference>
<name>A0A914XJB5_9BILA</name>
<dbReference type="InterPro" id="IPR000238">
    <property type="entry name" value="RbfA"/>
</dbReference>
<dbReference type="SUPFAM" id="SSF89919">
    <property type="entry name" value="Ribosome-binding factor A, RbfA"/>
    <property type="match status" value="1"/>
</dbReference>
<evidence type="ECO:0000313" key="2">
    <source>
        <dbReference type="Proteomes" id="UP000887566"/>
    </source>
</evidence>
<dbReference type="GO" id="GO:0006364">
    <property type="term" value="P:rRNA processing"/>
    <property type="evidence" value="ECO:0007669"/>
    <property type="project" value="InterPro"/>
</dbReference>
<evidence type="ECO:0000256" key="1">
    <source>
        <dbReference type="SAM" id="MobiDB-lite"/>
    </source>
</evidence>
<dbReference type="PANTHER" id="PTHR14725">
    <property type="entry name" value="RIBOSOME-BINDING FACTOR A, MITOCHONDRIAL-RELATED"/>
    <property type="match status" value="1"/>
</dbReference>
<accession>A0A914XJB5</accession>
<reference evidence="3" key="1">
    <citation type="submission" date="2022-11" db="UniProtKB">
        <authorList>
            <consortium name="WormBaseParasite"/>
        </authorList>
    </citation>
    <scope>IDENTIFICATION</scope>
</reference>
<feature type="region of interest" description="Disordered" evidence="1">
    <location>
        <begin position="221"/>
        <end position="249"/>
    </location>
</feature>
<dbReference type="PANTHER" id="PTHR14725:SF0">
    <property type="entry name" value="RIBOSOME-BINDING FACTOR A, MITOCHONDRIAL-RELATED"/>
    <property type="match status" value="1"/>
</dbReference>
<organism evidence="2 3">
    <name type="scientific">Plectus sambesii</name>
    <dbReference type="NCBI Taxonomy" id="2011161"/>
    <lineage>
        <taxon>Eukaryota</taxon>
        <taxon>Metazoa</taxon>
        <taxon>Ecdysozoa</taxon>
        <taxon>Nematoda</taxon>
        <taxon>Chromadorea</taxon>
        <taxon>Plectida</taxon>
        <taxon>Plectina</taxon>
        <taxon>Plectoidea</taxon>
        <taxon>Plectidae</taxon>
        <taxon>Plectus</taxon>
    </lineage>
</organism>
<dbReference type="AlphaFoldDB" id="A0A914XJB5"/>